<accession>A0A8K1CFI5</accession>
<protein>
    <submittedName>
        <fullName evidence="2">Uncharacterized protein</fullName>
    </submittedName>
</protein>
<dbReference type="PANTHER" id="PTHR33657:SF6">
    <property type="entry name" value="SECRETED PROTEIN"/>
    <property type="match status" value="1"/>
</dbReference>
<comment type="caution">
    <text evidence="2">The sequence shown here is derived from an EMBL/GenBank/DDBJ whole genome shotgun (WGS) entry which is preliminary data.</text>
</comment>
<dbReference type="EMBL" id="SPLM01000075">
    <property type="protein sequence ID" value="TMW61901.1"/>
    <property type="molecule type" value="Genomic_DNA"/>
</dbReference>
<dbReference type="PIRSF" id="PIRSF029958">
    <property type="entry name" value="Necrosis-inducing_protein"/>
    <property type="match status" value="1"/>
</dbReference>
<evidence type="ECO:0000313" key="2">
    <source>
        <dbReference type="EMBL" id="TMW61901.1"/>
    </source>
</evidence>
<feature type="signal peptide" evidence="1">
    <location>
        <begin position="1"/>
        <end position="20"/>
    </location>
</feature>
<dbReference type="InterPro" id="IPR008701">
    <property type="entry name" value="NPP1"/>
</dbReference>
<evidence type="ECO:0000313" key="3">
    <source>
        <dbReference type="Proteomes" id="UP000794436"/>
    </source>
</evidence>
<dbReference type="Proteomes" id="UP000794436">
    <property type="component" value="Unassembled WGS sequence"/>
</dbReference>
<organism evidence="2 3">
    <name type="scientific">Pythium oligandrum</name>
    <name type="common">Mycoparasitic fungus</name>
    <dbReference type="NCBI Taxonomy" id="41045"/>
    <lineage>
        <taxon>Eukaryota</taxon>
        <taxon>Sar</taxon>
        <taxon>Stramenopiles</taxon>
        <taxon>Oomycota</taxon>
        <taxon>Peronosporomycetes</taxon>
        <taxon>Pythiales</taxon>
        <taxon>Pythiaceae</taxon>
        <taxon>Pythium</taxon>
    </lineage>
</organism>
<feature type="chain" id="PRO_5035467984" evidence="1">
    <location>
        <begin position="21"/>
        <end position="261"/>
    </location>
</feature>
<dbReference type="PANTHER" id="PTHR33657">
    <property type="entry name" value="DOMAIN PROTEIN, PUTATIVE (AFU_ORTHOLOGUE AFUA_5G00600)-RELATED"/>
    <property type="match status" value="1"/>
</dbReference>
<evidence type="ECO:0000256" key="1">
    <source>
        <dbReference type="SAM" id="SignalP"/>
    </source>
</evidence>
<name>A0A8K1CFI5_PYTOL</name>
<keyword evidence="1" id="KW-0732">Signal</keyword>
<proteinExistence type="predicted"/>
<reference evidence="2" key="1">
    <citation type="submission" date="2019-03" db="EMBL/GenBank/DDBJ databases">
        <title>Long read genome sequence of the mycoparasitic Pythium oligandrum ATCC 38472 isolated from sugarbeet rhizosphere.</title>
        <authorList>
            <person name="Gaulin E."/>
        </authorList>
    </citation>
    <scope>NUCLEOTIDE SEQUENCE</scope>
    <source>
        <strain evidence="2">ATCC 38472_TT</strain>
    </source>
</reference>
<dbReference type="OrthoDB" id="89086at2759"/>
<keyword evidence="3" id="KW-1185">Reference proteome</keyword>
<sequence>MHGLYASLVLLFALMSTTSSAKLDPTWPKNINISEITPLFDFDQDSCYPSIAFDRHGEQSGGLKPTGPLTGGCRPHNFLDNSNTYHRYACMKDSNVTYCGHMFTLYFQKDQVMPFFSLFGHRHDFEEVIVWTIDGNVTHGSASAHGRSRTKRAEKIPREGQHLKFVYHKEGLFTHSMRFAMKKDVETENSYGAFVLPPLVSWYTMQGDGPIDNQELRGRFNRCTFGGAHQPGLDGDFVRNLNEARPYDYPEFTEKSMSMSK</sequence>
<dbReference type="Pfam" id="PF05630">
    <property type="entry name" value="NPP1"/>
    <property type="match status" value="1"/>
</dbReference>
<gene>
    <name evidence="2" type="ORF">Poli38472_010964</name>
</gene>
<dbReference type="AlphaFoldDB" id="A0A8K1CFI5"/>